<feature type="transmembrane region" description="Helical" evidence="4">
    <location>
        <begin position="35"/>
        <end position="52"/>
    </location>
</feature>
<feature type="transmembrane region" description="Helical" evidence="4">
    <location>
        <begin position="12"/>
        <end position="29"/>
    </location>
</feature>
<dbReference type="EC" id="3.1.1.-" evidence="3"/>
<dbReference type="Proteomes" id="UP001165283">
    <property type="component" value="Unassembled WGS sequence"/>
</dbReference>
<dbReference type="Pfam" id="PF00135">
    <property type="entry name" value="COesterase"/>
    <property type="match status" value="1"/>
</dbReference>
<keyword evidence="4" id="KW-0472">Membrane</keyword>
<reference evidence="6" key="1">
    <citation type="submission" date="2021-04" db="EMBL/GenBank/DDBJ databases">
        <title>Pseudonocardia sp. nov., isolated from sandy soil of mangrove forest.</title>
        <authorList>
            <person name="Zan Z."/>
            <person name="Huang R."/>
            <person name="Liu W."/>
        </authorList>
    </citation>
    <scope>NUCLEOTIDE SEQUENCE</scope>
    <source>
        <strain evidence="6">S2-4</strain>
    </source>
</reference>
<dbReference type="SUPFAM" id="SSF53474">
    <property type="entry name" value="alpha/beta-Hydrolases"/>
    <property type="match status" value="1"/>
</dbReference>
<feature type="transmembrane region" description="Helical" evidence="4">
    <location>
        <begin position="59"/>
        <end position="77"/>
    </location>
</feature>
<comment type="caution">
    <text evidence="6">The sequence shown here is derived from an EMBL/GenBank/DDBJ whole genome shotgun (WGS) entry which is preliminary data.</text>
</comment>
<dbReference type="Gene3D" id="3.40.50.1820">
    <property type="entry name" value="alpha/beta hydrolase"/>
    <property type="match status" value="1"/>
</dbReference>
<dbReference type="RefSeq" id="WP_252446333.1">
    <property type="nucleotide sequence ID" value="NZ_JAGSOV010000093.1"/>
</dbReference>
<evidence type="ECO:0000256" key="4">
    <source>
        <dbReference type="SAM" id="Phobius"/>
    </source>
</evidence>
<feature type="domain" description="Carboxylesterase type B" evidence="5">
    <location>
        <begin position="97"/>
        <end position="598"/>
    </location>
</feature>
<dbReference type="InterPro" id="IPR050309">
    <property type="entry name" value="Type-B_Carboxylest/Lipase"/>
</dbReference>
<dbReference type="InterPro" id="IPR029058">
    <property type="entry name" value="AB_hydrolase_fold"/>
</dbReference>
<protein>
    <recommendedName>
        <fullName evidence="3">Carboxylic ester hydrolase</fullName>
        <ecNumber evidence="3">3.1.1.-</ecNumber>
    </recommendedName>
</protein>
<dbReference type="InterPro" id="IPR002018">
    <property type="entry name" value="CarbesteraseB"/>
</dbReference>
<dbReference type="PANTHER" id="PTHR11559">
    <property type="entry name" value="CARBOXYLESTERASE"/>
    <property type="match status" value="1"/>
</dbReference>
<keyword evidence="2 3" id="KW-0378">Hydrolase</keyword>
<keyword evidence="7" id="KW-1185">Reference proteome</keyword>
<evidence type="ECO:0000256" key="1">
    <source>
        <dbReference type="ARBA" id="ARBA00005964"/>
    </source>
</evidence>
<keyword evidence="4" id="KW-0812">Transmembrane</keyword>
<comment type="similarity">
    <text evidence="1 3">Belongs to the type-B carboxylesterase/lipase family.</text>
</comment>
<gene>
    <name evidence="6" type="ORF">KDL28_37710</name>
</gene>
<evidence type="ECO:0000256" key="3">
    <source>
        <dbReference type="RuleBase" id="RU361235"/>
    </source>
</evidence>
<sequence length="606" mass="64215">MSTSALAVRGRLVLPLVVLALASAVLLYLNRSTAWGWGAVALLLAGTAFVVLRSRRPALRVTAWGVSTVLLAVTALGSHPGPQHRPVAGEGAVSGGVVRTTYGPVSGLRTADGAVEVFAGVPYARPPVGELRWRPPVPPQPWTTVRAATEFADVPVQPSSSFALRALQQTVDVPLAEVFVNPYPTGEDSLYLNVWRSTRPRSAALPVIVTVPGGGFATGSGELPVLDGAPLARRGDVVAVTVNYRLGVFGFLAHPELDAESRYASSGNYGLLDQVAALRWVKDNIAAFGGDPQRITIAGESAGAESVCLLSTMPAAEGLFERVIGGSGGCMGTAGDTAAGDQVDTRDVARRAGLELSSRLGGASVAELRAMPADRVFAASRELAGHWRPSIDGHVLRRAAAEVFAAGEQHDVPILVGSNADEASLARAAPPDTDPAAYRADVERRFGTDAEEYLRLYPGRSDAEVLDSILHADADRVMHRAVHLWAREHTGTADAYVYYFTRVPPDPALREFGAYHGAELMYAYGTLGAAGDAGYTPADLRLSDQMTDHWVRFAATGDPNGPGLLRWPSVAESPEHVMELGERSGVRPRPRAEAVDFWLRQPGPIA</sequence>
<organism evidence="6 7">
    <name type="scientific">Pseudonocardia humida</name>
    <dbReference type="NCBI Taxonomy" id="2800819"/>
    <lineage>
        <taxon>Bacteria</taxon>
        <taxon>Bacillati</taxon>
        <taxon>Actinomycetota</taxon>
        <taxon>Actinomycetes</taxon>
        <taxon>Pseudonocardiales</taxon>
        <taxon>Pseudonocardiaceae</taxon>
        <taxon>Pseudonocardia</taxon>
    </lineage>
</organism>
<proteinExistence type="inferred from homology"/>
<accession>A0ABT1AD27</accession>
<dbReference type="InterPro" id="IPR019826">
    <property type="entry name" value="Carboxylesterase_B_AS"/>
</dbReference>
<dbReference type="EMBL" id="JAGSOV010000093">
    <property type="protein sequence ID" value="MCO1660801.1"/>
    <property type="molecule type" value="Genomic_DNA"/>
</dbReference>
<evidence type="ECO:0000259" key="5">
    <source>
        <dbReference type="Pfam" id="PF00135"/>
    </source>
</evidence>
<evidence type="ECO:0000313" key="6">
    <source>
        <dbReference type="EMBL" id="MCO1660801.1"/>
    </source>
</evidence>
<keyword evidence="4" id="KW-1133">Transmembrane helix</keyword>
<name>A0ABT1AD27_9PSEU</name>
<evidence type="ECO:0000313" key="7">
    <source>
        <dbReference type="Proteomes" id="UP001165283"/>
    </source>
</evidence>
<dbReference type="PROSITE" id="PS00122">
    <property type="entry name" value="CARBOXYLESTERASE_B_1"/>
    <property type="match status" value="1"/>
</dbReference>
<evidence type="ECO:0000256" key="2">
    <source>
        <dbReference type="ARBA" id="ARBA00022801"/>
    </source>
</evidence>